<keyword evidence="5 7" id="KW-1133">Transmembrane helix</keyword>
<evidence type="ECO:0000256" key="4">
    <source>
        <dbReference type="ARBA" id="ARBA00022840"/>
    </source>
</evidence>
<dbReference type="InterPro" id="IPR005898">
    <property type="entry name" value="Cyc_pep_transpt_SyrD/YojI"/>
</dbReference>
<evidence type="ECO:0000313" key="12">
    <source>
        <dbReference type="Proteomes" id="UP001250538"/>
    </source>
</evidence>
<dbReference type="GO" id="GO:0005886">
    <property type="term" value="C:plasma membrane"/>
    <property type="evidence" value="ECO:0007669"/>
    <property type="project" value="UniProtKB-SubCell"/>
</dbReference>
<dbReference type="PANTHER" id="PTHR46825:SF11">
    <property type="entry name" value="PENICILLIN-BINDING PROTEIN 4"/>
    <property type="match status" value="1"/>
</dbReference>
<feature type="transmembrane region" description="Helical" evidence="7">
    <location>
        <begin position="640"/>
        <end position="659"/>
    </location>
</feature>
<evidence type="ECO:0000256" key="8">
    <source>
        <dbReference type="SAM" id="SignalP"/>
    </source>
</evidence>
<dbReference type="InterPro" id="IPR036640">
    <property type="entry name" value="ABC1_TM_sf"/>
</dbReference>
<feature type="domain" description="ABC transmembrane type-1" evidence="10">
    <location>
        <begin position="511"/>
        <end position="783"/>
    </location>
</feature>
<dbReference type="Proteomes" id="UP001250538">
    <property type="component" value="Unassembled WGS sequence"/>
</dbReference>
<dbReference type="InterPro" id="IPR012338">
    <property type="entry name" value="Beta-lactam/transpept-like"/>
</dbReference>
<feature type="transmembrane region" description="Helical" evidence="7">
    <location>
        <begin position="726"/>
        <end position="745"/>
    </location>
</feature>
<dbReference type="Pfam" id="PF00144">
    <property type="entry name" value="Beta-lactamase"/>
    <property type="match status" value="1"/>
</dbReference>
<dbReference type="PROSITE" id="PS50893">
    <property type="entry name" value="ABC_TRANSPORTER_2"/>
    <property type="match status" value="1"/>
</dbReference>
<dbReference type="SUPFAM" id="SSF56601">
    <property type="entry name" value="beta-lactamase/transpeptidase-like"/>
    <property type="match status" value="1"/>
</dbReference>
<keyword evidence="6 7" id="KW-0472">Membrane</keyword>
<dbReference type="AlphaFoldDB" id="A0AAJ2N1J5"/>
<dbReference type="EMBL" id="JAVYAA010000002">
    <property type="protein sequence ID" value="MDT8976483.1"/>
    <property type="molecule type" value="Genomic_DNA"/>
</dbReference>
<protein>
    <submittedName>
        <fullName evidence="11">Cyclic peptide export ABC transporter</fullName>
    </submittedName>
</protein>
<keyword evidence="4" id="KW-0067">ATP-binding</keyword>
<dbReference type="GO" id="GO:0016887">
    <property type="term" value="F:ATP hydrolysis activity"/>
    <property type="evidence" value="ECO:0007669"/>
    <property type="project" value="InterPro"/>
</dbReference>
<dbReference type="PROSITE" id="PS50929">
    <property type="entry name" value="ABC_TM1F"/>
    <property type="match status" value="1"/>
</dbReference>
<dbReference type="Gene3D" id="3.40.710.10">
    <property type="entry name" value="DD-peptidase/beta-lactamase superfamily"/>
    <property type="match status" value="1"/>
</dbReference>
<dbReference type="RefSeq" id="WP_315745085.1">
    <property type="nucleotide sequence ID" value="NZ_JAVYAA010000002.1"/>
</dbReference>
<dbReference type="InterPro" id="IPR027417">
    <property type="entry name" value="P-loop_NTPase"/>
</dbReference>
<feature type="transmembrane region" description="Helical" evidence="7">
    <location>
        <begin position="436"/>
        <end position="455"/>
    </location>
</feature>
<evidence type="ECO:0000256" key="7">
    <source>
        <dbReference type="SAM" id="Phobius"/>
    </source>
</evidence>
<dbReference type="SUPFAM" id="SSF52540">
    <property type="entry name" value="P-loop containing nucleoside triphosphate hydrolases"/>
    <property type="match status" value="1"/>
</dbReference>
<feature type="transmembrane region" description="Helical" evidence="7">
    <location>
        <begin position="511"/>
        <end position="532"/>
    </location>
</feature>
<feature type="transmembrane region" description="Helical" evidence="7">
    <location>
        <begin position="393"/>
        <end position="416"/>
    </location>
</feature>
<dbReference type="Pfam" id="PF00005">
    <property type="entry name" value="ABC_tran"/>
    <property type="match status" value="1"/>
</dbReference>
<evidence type="ECO:0000256" key="1">
    <source>
        <dbReference type="ARBA" id="ARBA00004651"/>
    </source>
</evidence>
<feature type="transmembrane region" description="Helical" evidence="7">
    <location>
        <begin position="538"/>
        <end position="556"/>
    </location>
</feature>
<dbReference type="InterPro" id="IPR050491">
    <property type="entry name" value="AmpC-like"/>
</dbReference>
<evidence type="ECO:0000313" key="11">
    <source>
        <dbReference type="EMBL" id="MDT8976483.1"/>
    </source>
</evidence>
<dbReference type="GO" id="GO:0140359">
    <property type="term" value="F:ABC-type transporter activity"/>
    <property type="evidence" value="ECO:0007669"/>
    <property type="project" value="InterPro"/>
</dbReference>
<keyword evidence="12" id="KW-1185">Reference proteome</keyword>
<dbReference type="GO" id="GO:0015833">
    <property type="term" value="P:peptide transport"/>
    <property type="evidence" value="ECO:0007669"/>
    <property type="project" value="InterPro"/>
</dbReference>
<dbReference type="InterPro" id="IPR003439">
    <property type="entry name" value="ABC_transporter-like_ATP-bd"/>
</dbReference>
<sequence>MKSPYKCWRVLWICILACWLALSAPVMSYANAAKDMTPRYLEQIESWVQEQMEHAEIPGMSVTIVSGDQIILQRGYGFKDVSAGTAISPSTLFEIGSNSKAFTGLAVLKLAKENRLHLDDPVSKYLPWFQPVYHNQPAVITIEQLLHHTSGIPFDTIGHLPEGYGAGELERTVRILQNQPLNRAPGKTYEYATINYDVLGIIIEQVSEQSYAEYMKDNIFEPLGMKHTFAVQEPIASAELASGYKMAYTRPQLYSSPPFVGNAPAGYIVSNAEDMALWLKIQMGIEHSGSFEYSLIDQSHLPNRTVPPESNGASYAVGWDIFQIGEGEISHSGNNPTFSSFVGMRPAEGIGVVIMANMNSDYTQGIGQGILSQLHGEEPPLIHSDTYKKADSVAVGLIIALSIIGAAVLVYLVLVFRDIGNGKRKPSFQRAKPYRLLGYHLIAACLFAWMIYKAPDILMYKLTWRFIEIWLPSTVMTAVWLLLITGALYMAYSLLTLFFPKNTEKSFLTPIVLGLVSGLGNAFVIFIINESFNRTDNLMNGLLFYFAMALAMYVFGQRIIRSILVKLTNQIIYAKRMELVDKFLQTSFSKMDSFERGRVEATLNNDTEAISRSMGILISGATNLITLLCCFLYLGIMNMYALLLSIVIIAVLAVLYMYVGSRANHLMEETRDLQNVFFKFINDLLKGFKELSLHSDKRREFREEMQISCETYKEKRNVYQLRYSDIFVLGELLFILVIGCVVFVFPELFKQMDTSMLRNYVFVFLYMTGPVNQLLDSVPQYAQSKVSWDRIKQMIREVEQRIQHPSAEVAVQTVPIRLQLEDVTYSYTGNNTSGPTGFAVGPINCSFDSGSITFITGGNGSGKSTVAKLLTGLYTPDTGKVTLNDGVISSCGLGEYYSAIFGDFHLFDRLYGIDWQAKEAEMQHYLRLLDLQDKIVIHNGTFSTTKLSTGQKKRLALLITYLEDRPICLFDEWAADQDPEYRRFFYYTLLPDMKDRGKCIIAITHDDHYFHLADRIIKMDGGRIVAMQQTTQTVVPLIKPSIPLFEKG</sequence>
<keyword evidence="8" id="KW-0732">Signal</keyword>
<dbReference type="GO" id="GO:0005524">
    <property type="term" value="F:ATP binding"/>
    <property type="evidence" value="ECO:0007669"/>
    <property type="project" value="UniProtKB-KW"/>
</dbReference>
<dbReference type="Gene3D" id="1.20.1560.10">
    <property type="entry name" value="ABC transporter type 1, transmembrane domain"/>
    <property type="match status" value="1"/>
</dbReference>
<feature type="chain" id="PRO_5042596231" evidence="8">
    <location>
        <begin position="33"/>
        <end position="1048"/>
    </location>
</feature>
<evidence type="ECO:0000256" key="5">
    <source>
        <dbReference type="ARBA" id="ARBA00022989"/>
    </source>
</evidence>
<evidence type="ECO:0000256" key="2">
    <source>
        <dbReference type="ARBA" id="ARBA00022692"/>
    </source>
</evidence>
<proteinExistence type="predicted"/>
<dbReference type="InterPro" id="IPR003593">
    <property type="entry name" value="AAA+_ATPase"/>
</dbReference>
<dbReference type="InterPro" id="IPR001466">
    <property type="entry name" value="Beta-lactam-related"/>
</dbReference>
<dbReference type="InterPro" id="IPR011527">
    <property type="entry name" value="ABC1_TM_dom"/>
</dbReference>
<name>A0AAJ2N1J5_9BACL</name>
<gene>
    <name evidence="11" type="ORF">RQP50_09545</name>
</gene>
<feature type="transmembrane region" description="Helical" evidence="7">
    <location>
        <begin position="475"/>
        <end position="499"/>
    </location>
</feature>
<evidence type="ECO:0000259" key="10">
    <source>
        <dbReference type="PROSITE" id="PS50929"/>
    </source>
</evidence>
<dbReference type="PANTHER" id="PTHR46825">
    <property type="entry name" value="D-ALANYL-D-ALANINE-CARBOXYPEPTIDASE/ENDOPEPTIDASE AMPH"/>
    <property type="match status" value="1"/>
</dbReference>
<feature type="transmembrane region" description="Helical" evidence="7">
    <location>
        <begin position="614"/>
        <end position="634"/>
    </location>
</feature>
<dbReference type="GO" id="GO:1904680">
    <property type="term" value="F:peptide transmembrane transporter activity"/>
    <property type="evidence" value="ECO:0007669"/>
    <property type="project" value="InterPro"/>
</dbReference>
<feature type="signal peptide" evidence="8">
    <location>
        <begin position="1"/>
        <end position="32"/>
    </location>
</feature>
<dbReference type="Gene3D" id="3.40.50.300">
    <property type="entry name" value="P-loop containing nucleotide triphosphate hydrolases"/>
    <property type="match status" value="1"/>
</dbReference>
<reference evidence="12" key="1">
    <citation type="submission" date="2023-09" db="EMBL/GenBank/DDBJ databases">
        <title>Paenibacillus sp. chi10 Genome sequencing and assembly.</title>
        <authorList>
            <person name="Kim I."/>
        </authorList>
    </citation>
    <scope>NUCLEOTIDE SEQUENCE [LARGE SCALE GENOMIC DNA]</scope>
    <source>
        <strain evidence="12">chi10</strain>
    </source>
</reference>
<evidence type="ECO:0000259" key="9">
    <source>
        <dbReference type="PROSITE" id="PS50893"/>
    </source>
</evidence>
<keyword evidence="3" id="KW-0547">Nucleotide-binding</keyword>
<accession>A0AAJ2N1J5</accession>
<dbReference type="NCBIfam" id="TIGR01194">
    <property type="entry name" value="cyc_pep_trnsptr"/>
    <property type="match status" value="1"/>
</dbReference>
<organism evidence="11 12">
    <name type="scientific">Paenibacillus suaedae</name>
    <dbReference type="NCBI Taxonomy" id="3077233"/>
    <lineage>
        <taxon>Bacteria</taxon>
        <taxon>Bacillati</taxon>
        <taxon>Bacillota</taxon>
        <taxon>Bacilli</taxon>
        <taxon>Bacillales</taxon>
        <taxon>Paenibacillaceae</taxon>
        <taxon>Paenibacillus</taxon>
    </lineage>
</organism>
<dbReference type="SMART" id="SM00382">
    <property type="entry name" value="AAA"/>
    <property type="match status" value="1"/>
</dbReference>
<evidence type="ECO:0000256" key="6">
    <source>
        <dbReference type="ARBA" id="ARBA00023136"/>
    </source>
</evidence>
<comment type="caution">
    <text evidence="11">The sequence shown here is derived from an EMBL/GenBank/DDBJ whole genome shotgun (WGS) entry which is preliminary data.</text>
</comment>
<comment type="subcellular location">
    <subcellularLocation>
        <location evidence="1">Cell membrane</location>
        <topology evidence="1">Multi-pass membrane protein</topology>
    </subcellularLocation>
</comment>
<keyword evidence="2 7" id="KW-0812">Transmembrane</keyword>
<evidence type="ECO:0000256" key="3">
    <source>
        <dbReference type="ARBA" id="ARBA00022741"/>
    </source>
</evidence>
<feature type="domain" description="ABC transporter" evidence="9">
    <location>
        <begin position="818"/>
        <end position="1046"/>
    </location>
</feature>
<dbReference type="SUPFAM" id="SSF90123">
    <property type="entry name" value="ABC transporter transmembrane region"/>
    <property type="match status" value="1"/>
</dbReference>